<name>A0A380CN75_SPHSI</name>
<dbReference type="InterPro" id="IPR007372">
    <property type="entry name" value="Lipid/polyisoprenoid-bd_YceI"/>
</dbReference>
<dbReference type="PANTHER" id="PTHR34406">
    <property type="entry name" value="PROTEIN YCEI"/>
    <property type="match status" value="1"/>
</dbReference>
<evidence type="ECO:0000256" key="1">
    <source>
        <dbReference type="SAM" id="SignalP"/>
    </source>
</evidence>
<evidence type="ECO:0000313" key="4">
    <source>
        <dbReference type="Proteomes" id="UP000254893"/>
    </source>
</evidence>
<protein>
    <submittedName>
        <fullName evidence="3">Uncharacterized conserved protein</fullName>
    </submittedName>
</protein>
<keyword evidence="1" id="KW-0732">Signal</keyword>
<dbReference type="Pfam" id="PF04264">
    <property type="entry name" value="YceI"/>
    <property type="match status" value="1"/>
</dbReference>
<dbReference type="AlphaFoldDB" id="A0A380CN75"/>
<dbReference type="SUPFAM" id="SSF101874">
    <property type="entry name" value="YceI-like"/>
    <property type="match status" value="1"/>
</dbReference>
<dbReference type="Gene3D" id="2.40.128.110">
    <property type="entry name" value="Lipid/polyisoprenoid-binding, YceI-like"/>
    <property type="match status" value="1"/>
</dbReference>
<dbReference type="Proteomes" id="UP000254893">
    <property type="component" value="Unassembled WGS sequence"/>
</dbReference>
<feature type="signal peptide" evidence="1">
    <location>
        <begin position="1"/>
        <end position="19"/>
    </location>
</feature>
<dbReference type="PROSITE" id="PS51257">
    <property type="entry name" value="PROKAR_LIPOPROTEIN"/>
    <property type="match status" value="1"/>
</dbReference>
<dbReference type="SMART" id="SM00867">
    <property type="entry name" value="YceI"/>
    <property type="match status" value="1"/>
</dbReference>
<evidence type="ECO:0000259" key="2">
    <source>
        <dbReference type="SMART" id="SM00867"/>
    </source>
</evidence>
<feature type="domain" description="Lipid/polyisoprenoid-binding YceI-like" evidence="2">
    <location>
        <begin position="44"/>
        <end position="209"/>
    </location>
</feature>
<sequence>MKKIILFSAFAALVLSSCAGNPEGKKAETSDSTAIVENTVSGNSFAVDTTQSKVVWTGTKVTGQHTGTVVVKSGSIQIDNNALVGGTFTLDMNSISSTDLEGEYKDKLDGHLKAADFFDTAQFPEATFVISKVEAGATASDVKVTGNLTIKGITKSISFDTKVLESTDSVIKTHADFNIERADWGVNYAGKEDDLISKQINFKIDIVANKK</sequence>
<accession>A0A380CN75</accession>
<dbReference type="InterPro" id="IPR036761">
    <property type="entry name" value="TTHA0802/YceI-like_sf"/>
</dbReference>
<evidence type="ECO:0000313" key="3">
    <source>
        <dbReference type="EMBL" id="SUJ22616.1"/>
    </source>
</evidence>
<feature type="chain" id="PRO_5016573909" evidence="1">
    <location>
        <begin position="20"/>
        <end position="211"/>
    </location>
</feature>
<dbReference type="EMBL" id="UGYW01000002">
    <property type="protein sequence ID" value="SUJ22616.1"/>
    <property type="molecule type" value="Genomic_DNA"/>
</dbReference>
<gene>
    <name evidence="3" type="primary">yceI_2</name>
    <name evidence="3" type="ORF">NCTC11388_03239</name>
</gene>
<dbReference type="RefSeq" id="WP_003010551.1">
    <property type="nucleotide sequence ID" value="NZ_CP068082.1"/>
</dbReference>
<organism evidence="3 4">
    <name type="scientific">Sphingobacterium spiritivorum</name>
    <name type="common">Flavobacterium spiritivorum</name>
    <dbReference type="NCBI Taxonomy" id="258"/>
    <lineage>
        <taxon>Bacteria</taxon>
        <taxon>Pseudomonadati</taxon>
        <taxon>Bacteroidota</taxon>
        <taxon>Sphingobacteriia</taxon>
        <taxon>Sphingobacteriales</taxon>
        <taxon>Sphingobacteriaceae</taxon>
        <taxon>Sphingobacterium</taxon>
    </lineage>
</organism>
<reference evidence="3 4" key="1">
    <citation type="submission" date="2018-06" db="EMBL/GenBank/DDBJ databases">
        <authorList>
            <consortium name="Pathogen Informatics"/>
            <person name="Doyle S."/>
        </authorList>
    </citation>
    <scope>NUCLEOTIDE SEQUENCE [LARGE SCALE GENOMIC DNA]</scope>
    <source>
        <strain evidence="3 4">NCTC11388</strain>
    </source>
</reference>
<proteinExistence type="predicted"/>
<dbReference type="PANTHER" id="PTHR34406:SF1">
    <property type="entry name" value="PROTEIN YCEI"/>
    <property type="match status" value="1"/>
</dbReference>